<organism evidence="2 3">
    <name type="scientific">Brassica campestris</name>
    <name type="common">Field mustard</name>
    <dbReference type="NCBI Taxonomy" id="3711"/>
    <lineage>
        <taxon>Eukaryota</taxon>
        <taxon>Viridiplantae</taxon>
        <taxon>Streptophyta</taxon>
        <taxon>Embryophyta</taxon>
        <taxon>Tracheophyta</taxon>
        <taxon>Spermatophyta</taxon>
        <taxon>Magnoliopsida</taxon>
        <taxon>eudicotyledons</taxon>
        <taxon>Gunneridae</taxon>
        <taxon>Pentapetalae</taxon>
        <taxon>rosids</taxon>
        <taxon>malvids</taxon>
        <taxon>Brassicales</taxon>
        <taxon>Brassicaceae</taxon>
        <taxon>Brassiceae</taxon>
        <taxon>Brassica</taxon>
    </lineage>
</organism>
<reference evidence="2 3" key="1">
    <citation type="submission" date="2021-07" db="EMBL/GenBank/DDBJ databases">
        <authorList>
            <consortium name="Genoscope - CEA"/>
            <person name="William W."/>
        </authorList>
    </citation>
    <scope>NUCLEOTIDE SEQUENCE [LARGE SCALE GENOMIC DNA]</scope>
</reference>
<evidence type="ECO:0000256" key="1">
    <source>
        <dbReference type="SAM" id="MobiDB-lite"/>
    </source>
</evidence>
<dbReference type="AlphaFoldDB" id="A0A8D9FYD4"/>
<feature type="compositionally biased region" description="Basic and acidic residues" evidence="1">
    <location>
        <begin position="205"/>
        <end position="219"/>
    </location>
</feature>
<dbReference type="PANTHER" id="PTHR45786">
    <property type="entry name" value="DNA BINDING PROTEIN-LIKE"/>
    <property type="match status" value="1"/>
</dbReference>
<dbReference type="PANTHER" id="PTHR45786:SF66">
    <property type="entry name" value="HOOK MOTIF PROTEIN, PUTATIVE-RELATED"/>
    <property type="match status" value="1"/>
</dbReference>
<accession>A0A8D9FYD4</accession>
<proteinExistence type="predicted"/>
<evidence type="ECO:0000313" key="3">
    <source>
        <dbReference type="Proteomes" id="UP000694005"/>
    </source>
</evidence>
<protein>
    <recommendedName>
        <fullName evidence="4">Helitron helicase-like domain-containing protein</fullName>
    </recommendedName>
</protein>
<feature type="compositionally biased region" description="Low complexity" evidence="1">
    <location>
        <begin position="120"/>
        <end position="131"/>
    </location>
</feature>
<feature type="region of interest" description="Disordered" evidence="1">
    <location>
        <begin position="260"/>
        <end position="279"/>
    </location>
</feature>
<feature type="non-terminal residue" evidence="2">
    <location>
        <position position="1"/>
    </location>
</feature>
<dbReference type="EMBL" id="LS974625">
    <property type="protein sequence ID" value="CAG7862228.1"/>
    <property type="molecule type" value="Genomic_DNA"/>
</dbReference>
<evidence type="ECO:0008006" key="4">
    <source>
        <dbReference type="Google" id="ProtNLM"/>
    </source>
</evidence>
<dbReference type="Proteomes" id="UP000694005">
    <property type="component" value="Chromosome A09"/>
</dbReference>
<sequence>MKDTTKKTVPTGSTSKREAGSKKNETIANNENSAILSQANIVPTQSTINSATTYSQIPPISLTARSMAQRLRYKRKRTTNSIEGELIMLSDITNQVPSGTTHTQQSYLTPTHDERTRANTRIGSTTTPTGTKTDDQVKGNPCASAKRLRKNDSFSSRSNLHTPPTSFPTSSIPLSDTTDASSPVRTQAQQEVLTPTFESSKSRLTAKEKGKGKAVDSGKKSKTVHAIETEGVGLRVDGYSSEENDESIYHDYEGAYEVEGEQHYDCSSEESDTESESNVNFDMFSKESDTVGPSKRKTSSKGKNKAVYIDEGDATHKCEHCGAIMWYGERINRKRYAHKPKFSLCCGHGQVQLPLLKESPAILKRFLTEDDEMSRYFRENIRVINMVFSFTSLGGKVDCSVKKGIGPQMFQLQGENYHLMGSLKPPNGEPKFGQLYIVDTENEIVNRSGILGKYKKSTEKARKEELRKKVIQALMAMLDECNPYVHQFRSARDRFDTNPDQTFHMRIISSRE</sequence>
<feature type="region of interest" description="Disordered" evidence="1">
    <location>
        <begin position="95"/>
        <end position="222"/>
    </location>
</feature>
<feature type="region of interest" description="Disordered" evidence="1">
    <location>
        <begin position="284"/>
        <end position="303"/>
    </location>
</feature>
<evidence type="ECO:0000313" key="2">
    <source>
        <dbReference type="EMBL" id="CAG7862228.1"/>
    </source>
</evidence>
<feature type="compositionally biased region" description="Basic residues" evidence="1">
    <location>
        <begin position="294"/>
        <end position="303"/>
    </location>
</feature>
<feature type="compositionally biased region" description="Polar residues" evidence="1">
    <location>
        <begin position="95"/>
        <end position="109"/>
    </location>
</feature>
<dbReference type="Gramene" id="A09p26950.2_BraZ1">
    <property type="protein sequence ID" value="A09p26950.2_BraZ1.CDS"/>
    <property type="gene ID" value="A09g26950.2_BraZ1"/>
</dbReference>
<feature type="compositionally biased region" description="Low complexity" evidence="1">
    <location>
        <begin position="162"/>
        <end position="171"/>
    </location>
</feature>
<name>A0A8D9FYD4_BRACM</name>
<feature type="compositionally biased region" description="Polar residues" evidence="1">
    <location>
        <begin position="172"/>
        <end position="203"/>
    </location>
</feature>
<feature type="compositionally biased region" description="Basic and acidic residues" evidence="1">
    <location>
        <begin position="15"/>
        <end position="25"/>
    </location>
</feature>
<gene>
    <name evidence="2" type="ORF">BRAPAZ1V2_A09P26950.2</name>
</gene>
<feature type="region of interest" description="Disordered" evidence="1">
    <location>
        <begin position="1"/>
        <end position="31"/>
    </location>
</feature>